<reference evidence="2 3" key="1">
    <citation type="submission" date="2014-03" db="EMBL/GenBank/DDBJ databases">
        <title>Genomics of Bifidobacteria.</title>
        <authorList>
            <person name="Ventura M."/>
            <person name="Milani C."/>
            <person name="Lugli G.A."/>
        </authorList>
    </citation>
    <scope>NUCLEOTIDE SEQUENCE [LARGE SCALE GENOMIC DNA]</scope>
    <source>
        <strain evidence="2 3">LMG 11341</strain>
    </source>
</reference>
<dbReference type="AlphaFoldDB" id="A0A087BK59"/>
<comment type="caution">
    <text evidence="2">The sequence shown here is derived from an EMBL/GenBank/DDBJ whole genome shotgun (WGS) entry which is preliminary data.</text>
</comment>
<feature type="transmembrane region" description="Helical" evidence="1">
    <location>
        <begin position="70"/>
        <end position="89"/>
    </location>
</feature>
<keyword evidence="3" id="KW-1185">Reference proteome</keyword>
<dbReference type="Proteomes" id="UP000029060">
    <property type="component" value="Unassembled WGS sequence"/>
</dbReference>
<keyword evidence="1" id="KW-0812">Transmembrane</keyword>
<feature type="transmembrane region" description="Helical" evidence="1">
    <location>
        <begin position="43"/>
        <end position="63"/>
    </location>
</feature>
<gene>
    <name evidence="2" type="ORF">BMERY_1651</name>
</gene>
<name>A0A087BK59_9BIFI</name>
<keyword evidence="1" id="KW-0472">Membrane</keyword>
<feature type="transmembrane region" description="Helical" evidence="1">
    <location>
        <begin position="13"/>
        <end position="31"/>
    </location>
</feature>
<evidence type="ECO:0000313" key="3">
    <source>
        <dbReference type="Proteomes" id="UP000029060"/>
    </source>
</evidence>
<evidence type="ECO:0000256" key="1">
    <source>
        <dbReference type="SAM" id="Phobius"/>
    </source>
</evidence>
<keyword evidence="1" id="KW-1133">Transmembrane helix</keyword>
<sequence length="174" mass="19971">MGYIGYYMKKGKWWGYLILLPMIVLTGYSYQTYFSDFLFNIPRYILICLFCACMMIMYPVMIFEDRNIKAVGAVIGGIAVITLTVIGLMNPPVYSTEILVNSEDHVFDDTYQVTLADETYGNVKIIYMDSVEDYFVHADFKKAGKTVLVLESPSGEKKEFDLSIEKDTYEITQK</sequence>
<evidence type="ECO:0000313" key="2">
    <source>
        <dbReference type="EMBL" id="KFI71409.1"/>
    </source>
</evidence>
<accession>A0A087BK59</accession>
<proteinExistence type="predicted"/>
<protein>
    <submittedName>
        <fullName evidence="2">Uncharacterized protein</fullName>
    </submittedName>
</protein>
<dbReference type="EMBL" id="JGZC01000002">
    <property type="protein sequence ID" value="KFI71409.1"/>
    <property type="molecule type" value="Genomic_DNA"/>
</dbReference>
<dbReference type="eggNOG" id="ENOG5033RGD">
    <property type="taxonomic scope" value="Bacteria"/>
</dbReference>
<organism evidence="2 3">
    <name type="scientific">Bifidobacterium merycicum</name>
    <dbReference type="NCBI Taxonomy" id="78345"/>
    <lineage>
        <taxon>Bacteria</taxon>
        <taxon>Bacillati</taxon>
        <taxon>Actinomycetota</taxon>
        <taxon>Actinomycetes</taxon>
        <taxon>Bifidobacteriales</taxon>
        <taxon>Bifidobacteriaceae</taxon>
        <taxon>Bifidobacterium</taxon>
    </lineage>
</organism>